<keyword evidence="2" id="KW-1185">Reference proteome</keyword>
<comment type="caution">
    <text evidence="1">The sequence shown here is derived from an EMBL/GenBank/DDBJ whole genome shotgun (WGS) entry which is preliminary data.</text>
</comment>
<gene>
    <name evidence="1" type="ORF">GCM10025778_15070</name>
</gene>
<name>A0ABP9TPD8_9MICC</name>
<reference evidence="2" key="1">
    <citation type="journal article" date="2019" name="Int. J. Syst. Evol. Microbiol.">
        <title>The Global Catalogue of Microorganisms (GCM) 10K type strain sequencing project: providing services to taxonomists for standard genome sequencing and annotation.</title>
        <authorList>
            <consortium name="The Broad Institute Genomics Platform"/>
            <consortium name="The Broad Institute Genome Sequencing Center for Infectious Disease"/>
            <person name="Wu L."/>
            <person name="Ma J."/>
        </authorList>
    </citation>
    <scope>NUCLEOTIDE SEQUENCE [LARGE SCALE GENOMIC DNA]</scope>
    <source>
        <strain evidence="2">JCM 18952</strain>
    </source>
</reference>
<accession>A0ABP9TPD8</accession>
<proteinExistence type="predicted"/>
<dbReference type="Proteomes" id="UP001501257">
    <property type="component" value="Unassembled WGS sequence"/>
</dbReference>
<evidence type="ECO:0000313" key="1">
    <source>
        <dbReference type="EMBL" id="GAA5226974.1"/>
    </source>
</evidence>
<organism evidence="1 2">
    <name type="scientific">Paeniglutamicibacter antarcticus</name>
    <dbReference type="NCBI Taxonomy" id="494023"/>
    <lineage>
        <taxon>Bacteria</taxon>
        <taxon>Bacillati</taxon>
        <taxon>Actinomycetota</taxon>
        <taxon>Actinomycetes</taxon>
        <taxon>Micrococcales</taxon>
        <taxon>Micrococcaceae</taxon>
        <taxon>Paeniglutamicibacter</taxon>
    </lineage>
</organism>
<protein>
    <submittedName>
        <fullName evidence="1">Uncharacterized protein</fullName>
    </submittedName>
</protein>
<evidence type="ECO:0000313" key="2">
    <source>
        <dbReference type="Proteomes" id="UP001501257"/>
    </source>
</evidence>
<sequence length="65" mass="7273">MTRSFTIFSTIAVEFSRMSGPFWQKTGFTSADTKDLAAALASTHQVQLFTETGQVKREAAWSRKL</sequence>
<dbReference type="EMBL" id="BAABLK010000025">
    <property type="protein sequence ID" value="GAA5226974.1"/>
    <property type="molecule type" value="Genomic_DNA"/>
</dbReference>